<proteinExistence type="predicted"/>
<sequence>MPLSHQLSVIQAKINLRENSSIRMCIKRFAKEKYRYVKVWTAHRMASMTTSYTRLIS</sequence>
<dbReference type="EMBL" id="OU912926">
    <property type="protein sequence ID" value="CAG9933961.1"/>
    <property type="molecule type" value="Genomic_DNA"/>
</dbReference>
<evidence type="ECO:0008006" key="3">
    <source>
        <dbReference type="Google" id="ProtNLM"/>
    </source>
</evidence>
<protein>
    <recommendedName>
        <fullName evidence="3">Transposase</fullName>
    </recommendedName>
</protein>
<keyword evidence="2" id="KW-1185">Reference proteome</keyword>
<name>A0ABN8ATG9_9PROT</name>
<evidence type="ECO:0000313" key="2">
    <source>
        <dbReference type="Proteomes" id="UP000839052"/>
    </source>
</evidence>
<reference evidence="1 2" key="1">
    <citation type="submission" date="2021-10" db="EMBL/GenBank/DDBJ databases">
        <authorList>
            <person name="Koch H."/>
        </authorList>
    </citation>
    <scope>NUCLEOTIDE SEQUENCE [LARGE SCALE GENOMIC DNA]</scope>
    <source>
        <strain evidence="1">6680</strain>
    </source>
</reference>
<gene>
    <name evidence="1" type="ORF">NTG6680_2712</name>
</gene>
<evidence type="ECO:0000313" key="1">
    <source>
        <dbReference type="EMBL" id="CAG9933961.1"/>
    </source>
</evidence>
<dbReference type="Proteomes" id="UP000839052">
    <property type="component" value="Chromosome"/>
</dbReference>
<organism evidence="1 2">
    <name type="scientific">Candidatus Nitrotoga arctica</name>
    <dbReference type="NCBI Taxonomy" id="453162"/>
    <lineage>
        <taxon>Bacteria</taxon>
        <taxon>Pseudomonadati</taxon>
        <taxon>Pseudomonadota</taxon>
        <taxon>Betaproteobacteria</taxon>
        <taxon>Nitrosomonadales</taxon>
        <taxon>Gallionellaceae</taxon>
        <taxon>Candidatus Nitrotoga</taxon>
    </lineage>
</organism>
<accession>A0ABN8ATG9</accession>